<sequence length="22" mass="2463">MSAGCTWHDVPTKYGTKSTVHR</sequence>
<feature type="region of interest" description="Disordered" evidence="1">
    <location>
        <begin position="1"/>
        <end position="22"/>
    </location>
</feature>
<evidence type="ECO:0008006" key="4">
    <source>
        <dbReference type="Google" id="ProtNLM"/>
    </source>
</evidence>
<dbReference type="KEGG" id="maqe:RJ40_10285"/>
<proteinExistence type="predicted"/>
<gene>
    <name evidence="2" type="ORF">RJ40_10285</name>
</gene>
<reference evidence="2" key="2">
    <citation type="submission" date="2019-02" db="EMBL/GenBank/DDBJ databases">
        <authorList>
            <person name="Chen S.-C."/>
            <person name="Chien H.-H."/>
            <person name="Lai M.-C."/>
        </authorList>
    </citation>
    <scope>NUCLEOTIDE SEQUENCE</scope>
    <source>
        <strain evidence="2">N2F9704</strain>
    </source>
</reference>
<dbReference type="AlphaFoldDB" id="A0A8A3S8U4"/>
<dbReference type="EMBL" id="CP036172">
    <property type="protein sequence ID" value="QSZ68432.1"/>
    <property type="molecule type" value="Genomic_DNA"/>
</dbReference>
<evidence type="ECO:0000256" key="1">
    <source>
        <dbReference type="SAM" id="MobiDB-lite"/>
    </source>
</evidence>
<evidence type="ECO:0000313" key="2">
    <source>
        <dbReference type="EMBL" id="QSZ68432.1"/>
    </source>
</evidence>
<name>A0A8A3S8U4_9EURY</name>
<organism evidence="2 3">
    <name type="scientific">Methanofollis aquaemaris</name>
    <dbReference type="NCBI Taxonomy" id="126734"/>
    <lineage>
        <taxon>Archaea</taxon>
        <taxon>Methanobacteriati</taxon>
        <taxon>Methanobacteriota</taxon>
        <taxon>Stenosarchaea group</taxon>
        <taxon>Methanomicrobia</taxon>
        <taxon>Methanomicrobiales</taxon>
        <taxon>Methanomicrobiaceae</taxon>
        <taxon>Methanofollis</taxon>
    </lineage>
</organism>
<dbReference type="Proteomes" id="UP001042704">
    <property type="component" value="Chromosome"/>
</dbReference>
<accession>A0A8A3S8U4</accession>
<keyword evidence="3" id="KW-1185">Reference proteome</keyword>
<protein>
    <recommendedName>
        <fullName evidence="4">Transposase</fullName>
    </recommendedName>
</protein>
<evidence type="ECO:0000313" key="3">
    <source>
        <dbReference type="Proteomes" id="UP001042704"/>
    </source>
</evidence>
<reference evidence="2" key="1">
    <citation type="journal article" date="2001" name="Int. J. Syst. Evol. Microbiol.">
        <title>Methanofollis aquaemaris sp. nov., a methanogen isolated from an aquaculture fish pond.</title>
        <authorList>
            <person name="Lai M.C."/>
            <person name="Chen S.C."/>
        </authorList>
    </citation>
    <scope>NUCLEOTIDE SEQUENCE</scope>
    <source>
        <strain evidence="2">N2F9704</strain>
    </source>
</reference>